<dbReference type="Proteomes" id="UP000321367">
    <property type="component" value="Unassembled WGS sequence"/>
</dbReference>
<evidence type="ECO:0000256" key="4">
    <source>
        <dbReference type="ARBA" id="ARBA00023163"/>
    </source>
</evidence>
<dbReference type="RefSeq" id="WP_146933577.1">
    <property type="nucleotide sequence ID" value="NZ_CBCSHZ010000021.1"/>
</dbReference>
<evidence type="ECO:0000256" key="3">
    <source>
        <dbReference type="ARBA" id="ARBA00023082"/>
    </source>
</evidence>
<evidence type="ECO:0000256" key="2">
    <source>
        <dbReference type="ARBA" id="ARBA00023015"/>
    </source>
</evidence>
<dbReference type="InterPro" id="IPR013325">
    <property type="entry name" value="RNA_pol_sigma_r2"/>
</dbReference>
<dbReference type="InterPro" id="IPR014284">
    <property type="entry name" value="RNA_pol_sigma-70_dom"/>
</dbReference>
<feature type="domain" description="RNA polymerase sigma-70 region 2" evidence="5">
    <location>
        <begin position="10"/>
        <end position="78"/>
    </location>
</feature>
<reference evidence="7 8" key="1">
    <citation type="submission" date="2019-08" db="EMBL/GenBank/DDBJ databases">
        <title>Genome sequence of Gillisia hiemivivida IC154 (type strain).</title>
        <authorList>
            <person name="Bowman J.P."/>
        </authorList>
    </citation>
    <scope>NUCLEOTIDE SEQUENCE [LARGE SCALE GENOMIC DNA]</scope>
    <source>
        <strain evidence="7 8">IC154</strain>
    </source>
</reference>
<dbReference type="InterPro" id="IPR013324">
    <property type="entry name" value="RNA_pol_sigma_r3/r4-like"/>
</dbReference>
<keyword evidence="4" id="KW-0804">Transcription</keyword>
<proteinExistence type="inferred from homology"/>
<dbReference type="InterPro" id="IPR039425">
    <property type="entry name" value="RNA_pol_sigma-70-like"/>
</dbReference>
<organism evidence="7 8">
    <name type="scientific">Gillisia hiemivivida</name>
    <dbReference type="NCBI Taxonomy" id="291190"/>
    <lineage>
        <taxon>Bacteria</taxon>
        <taxon>Pseudomonadati</taxon>
        <taxon>Bacteroidota</taxon>
        <taxon>Flavobacteriia</taxon>
        <taxon>Flavobacteriales</taxon>
        <taxon>Flavobacteriaceae</taxon>
        <taxon>Gillisia</taxon>
    </lineage>
</organism>
<evidence type="ECO:0000259" key="5">
    <source>
        <dbReference type="Pfam" id="PF04542"/>
    </source>
</evidence>
<dbReference type="InterPro" id="IPR007627">
    <property type="entry name" value="RNA_pol_sigma70_r2"/>
</dbReference>
<dbReference type="SUPFAM" id="SSF88946">
    <property type="entry name" value="Sigma2 domain of RNA polymerase sigma factors"/>
    <property type="match status" value="1"/>
</dbReference>
<name>A0A5C6ZSE2_9FLAO</name>
<dbReference type="Pfam" id="PF08281">
    <property type="entry name" value="Sigma70_r4_2"/>
    <property type="match status" value="1"/>
</dbReference>
<evidence type="ECO:0000259" key="6">
    <source>
        <dbReference type="Pfam" id="PF08281"/>
    </source>
</evidence>
<dbReference type="SUPFAM" id="SSF88659">
    <property type="entry name" value="Sigma3 and sigma4 domains of RNA polymerase sigma factors"/>
    <property type="match status" value="1"/>
</dbReference>
<evidence type="ECO:0000256" key="1">
    <source>
        <dbReference type="ARBA" id="ARBA00010641"/>
    </source>
</evidence>
<dbReference type="Pfam" id="PF04542">
    <property type="entry name" value="Sigma70_r2"/>
    <property type="match status" value="1"/>
</dbReference>
<dbReference type="AlphaFoldDB" id="A0A5C6ZSE2"/>
<dbReference type="InterPro" id="IPR013249">
    <property type="entry name" value="RNA_pol_sigma70_r4_t2"/>
</dbReference>
<dbReference type="Gene3D" id="1.10.1740.10">
    <property type="match status" value="1"/>
</dbReference>
<dbReference type="GO" id="GO:0016987">
    <property type="term" value="F:sigma factor activity"/>
    <property type="evidence" value="ECO:0007669"/>
    <property type="project" value="UniProtKB-KW"/>
</dbReference>
<dbReference type="OrthoDB" id="9780326at2"/>
<dbReference type="EMBL" id="VORY01000018">
    <property type="protein sequence ID" value="TXD92686.1"/>
    <property type="molecule type" value="Genomic_DNA"/>
</dbReference>
<evidence type="ECO:0000313" key="8">
    <source>
        <dbReference type="Proteomes" id="UP000321367"/>
    </source>
</evidence>
<gene>
    <name evidence="7" type="ORF">ES724_12975</name>
</gene>
<dbReference type="GO" id="GO:0003677">
    <property type="term" value="F:DNA binding"/>
    <property type="evidence" value="ECO:0007669"/>
    <property type="project" value="InterPro"/>
</dbReference>
<keyword evidence="3" id="KW-0731">Sigma factor</keyword>
<protein>
    <submittedName>
        <fullName evidence="7">RNA polymerase sigma factor</fullName>
    </submittedName>
</protein>
<comment type="similarity">
    <text evidence="1">Belongs to the sigma-70 factor family. ECF subfamily.</text>
</comment>
<comment type="caution">
    <text evidence="7">The sequence shown here is derived from an EMBL/GenBank/DDBJ whole genome shotgun (WGS) entry which is preliminary data.</text>
</comment>
<feature type="domain" description="RNA polymerase sigma factor 70 region 4 type 2" evidence="6">
    <location>
        <begin position="101"/>
        <end position="152"/>
    </location>
</feature>
<keyword evidence="2" id="KW-0805">Transcription regulation</keyword>
<dbReference type="PANTHER" id="PTHR43133">
    <property type="entry name" value="RNA POLYMERASE ECF-TYPE SIGMA FACTO"/>
    <property type="match status" value="1"/>
</dbReference>
<dbReference type="NCBIfam" id="TIGR02937">
    <property type="entry name" value="sigma70-ECF"/>
    <property type="match status" value="1"/>
</dbReference>
<dbReference type="GO" id="GO:0006352">
    <property type="term" value="P:DNA-templated transcription initiation"/>
    <property type="evidence" value="ECO:0007669"/>
    <property type="project" value="InterPro"/>
</dbReference>
<dbReference type="InterPro" id="IPR036388">
    <property type="entry name" value="WH-like_DNA-bd_sf"/>
</dbReference>
<keyword evidence="8" id="KW-1185">Reference proteome</keyword>
<dbReference type="Gene3D" id="1.10.10.10">
    <property type="entry name" value="Winged helix-like DNA-binding domain superfamily/Winged helix DNA-binding domain"/>
    <property type="match status" value="1"/>
</dbReference>
<sequence>MSQNNQFNKIYQDNYHKVFGLCLGYVSGNEELAKELVQQVFIKVWENLKNFRNQAKLSTWIYRIAVNTCLQELRKKKKYSLIIDVPDEIDTEVFEKEERFRAMYHCINQLSKENRSIILLDLEEVSQTEIAEIIGISYEALRTRIHRIKDKLSKCVKNE</sequence>
<accession>A0A5C6ZSE2</accession>
<dbReference type="PANTHER" id="PTHR43133:SF45">
    <property type="entry name" value="RNA POLYMERASE ECF-TYPE SIGMA FACTOR"/>
    <property type="match status" value="1"/>
</dbReference>
<evidence type="ECO:0000313" key="7">
    <source>
        <dbReference type="EMBL" id="TXD92686.1"/>
    </source>
</evidence>